<dbReference type="GO" id="GO:0006289">
    <property type="term" value="P:nucleotide-excision repair"/>
    <property type="evidence" value="ECO:0007669"/>
    <property type="project" value="InterPro"/>
</dbReference>
<evidence type="ECO:0000256" key="5">
    <source>
        <dbReference type="ARBA" id="ARBA00022801"/>
    </source>
</evidence>
<dbReference type="GO" id="GO:0004519">
    <property type="term" value="F:endonuclease activity"/>
    <property type="evidence" value="ECO:0007669"/>
    <property type="project" value="UniProtKB-KW"/>
</dbReference>
<dbReference type="InterPro" id="IPR036237">
    <property type="entry name" value="Xyl_isomerase-like_sf"/>
</dbReference>
<organism evidence="7 8">
    <name type="scientific">Radiobacillus deserti</name>
    <dbReference type="NCBI Taxonomy" id="2594883"/>
    <lineage>
        <taxon>Bacteria</taxon>
        <taxon>Bacillati</taxon>
        <taxon>Bacillota</taxon>
        <taxon>Bacilli</taxon>
        <taxon>Bacillales</taxon>
        <taxon>Bacillaceae</taxon>
        <taxon>Radiobacillus</taxon>
    </lineage>
</organism>
<dbReference type="SUPFAM" id="SSF51658">
    <property type="entry name" value="Xylose isomerase-like"/>
    <property type="match status" value="1"/>
</dbReference>
<protein>
    <submittedName>
        <fullName evidence="7">UV DNA damage repair endonuclease UvsE</fullName>
    </submittedName>
</protein>
<accession>A0A516KG64</accession>
<evidence type="ECO:0000256" key="3">
    <source>
        <dbReference type="ARBA" id="ARBA00022763"/>
    </source>
</evidence>
<keyword evidence="4" id="KW-0228">DNA excision</keyword>
<dbReference type="OrthoDB" id="9782576at2"/>
<dbReference type="GO" id="GO:0009411">
    <property type="term" value="P:response to UV"/>
    <property type="evidence" value="ECO:0007669"/>
    <property type="project" value="InterPro"/>
</dbReference>
<keyword evidence="1" id="KW-0540">Nuclease</keyword>
<evidence type="ECO:0000256" key="2">
    <source>
        <dbReference type="ARBA" id="ARBA00022759"/>
    </source>
</evidence>
<dbReference type="Gene3D" id="3.20.20.150">
    <property type="entry name" value="Divalent-metal-dependent TIM barrel enzymes"/>
    <property type="match status" value="1"/>
</dbReference>
<keyword evidence="2 7" id="KW-0255">Endonuclease</keyword>
<dbReference type="PANTHER" id="PTHR31290:SF5">
    <property type="entry name" value="UV-DAMAGE ENDONUCLEASE"/>
    <property type="match status" value="1"/>
</dbReference>
<dbReference type="KEGG" id="aqt:FN924_09190"/>
<dbReference type="Proteomes" id="UP000315215">
    <property type="component" value="Chromosome"/>
</dbReference>
<gene>
    <name evidence="7" type="primary">uvsE</name>
    <name evidence="7" type="ORF">FN924_09190</name>
</gene>
<keyword evidence="5" id="KW-0378">Hydrolase</keyword>
<dbReference type="RefSeq" id="WP_143893809.1">
    <property type="nucleotide sequence ID" value="NZ_CP041666.1"/>
</dbReference>
<keyword evidence="3" id="KW-0227">DNA damage</keyword>
<evidence type="ECO:0000256" key="1">
    <source>
        <dbReference type="ARBA" id="ARBA00022722"/>
    </source>
</evidence>
<evidence type="ECO:0000313" key="7">
    <source>
        <dbReference type="EMBL" id="QDP40336.1"/>
    </source>
</evidence>
<dbReference type="NCBIfam" id="TIGR00629">
    <property type="entry name" value="uvde"/>
    <property type="match status" value="1"/>
</dbReference>
<dbReference type="GO" id="GO:0016787">
    <property type="term" value="F:hydrolase activity"/>
    <property type="evidence" value="ECO:0007669"/>
    <property type="project" value="UniProtKB-KW"/>
</dbReference>
<proteinExistence type="predicted"/>
<dbReference type="AlphaFoldDB" id="A0A516KG64"/>
<name>A0A516KG64_9BACI</name>
<dbReference type="Pfam" id="PF03851">
    <property type="entry name" value="UvdE"/>
    <property type="match status" value="1"/>
</dbReference>
<evidence type="ECO:0000256" key="4">
    <source>
        <dbReference type="ARBA" id="ARBA00022769"/>
    </source>
</evidence>
<keyword evidence="6" id="KW-0234">DNA repair</keyword>
<keyword evidence="8" id="KW-1185">Reference proteome</keyword>
<sequence>MTLFRLGYVSMSVQVKNCSPSQTVTWKTFSSISDRDAALGKLRSVALSNIENCLRLLKHNRASGIKFFRMSSRIIPLATHEELADWDYKADLAPAFKELGNYARKHRMRIGFHPDHFVVLNTPKTEVLKQSIYNLVYHYNMLTAMGEDPSHKCVLHVGGSYGNKEAALERFIENWGKISPRIQNTIILENDDKTYNVEDVLYLSEKLEIPHVFDFHHHAANHRDADWTQYWERIVNTWKHSRNPVKMHISSPKSENQFRHHADYVDPEMFKTFLKEVSGTTPRIDCMIEAKQKDAALFKLVKELKKDPDITWHEGAVFEI</sequence>
<evidence type="ECO:0000256" key="6">
    <source>
        <dbReference type="ARBA" id="ARBA00023204"/>
    </source>
</evidence>
<evidence type="ECO:0000313" key="8">
    <source>
        <dbReference type="Proteomes" id="UP000315215"/>
    </source>
</evidence>
<dbReference type="PANTHER" id="PTHR31290">
    <property type="entry name" value="UV-DAMAGE ENDONUCLEASE"/>
    <property type="match status" value="1"/>
</dbReference>
<reference evidence="7 8" key="1">
    <citation type="submission" date="2019-07" db="EMBL/GenBank/DDBJ databases">
        <authorList>
            <person name="Li J."/>
        </authorList>
    </citation>
    <scope>NUCLEOTIDE SEQUENCE [LARGE SCALE GENOMIC DNA]</scope>
    <source>
        <strain evidence="7 8">TKL69</strain>
    </source>
</reference>
<dbReference type="InterPro" id="IPR004601">
    <property type="entry name" value="UvdE"/>
</dbReference>
<dbReference type="EMBL" id="CP041666">
    <property type="protein sequence ID" value="QDP40336.1"/>
    <property type="molecule type" value="Genomic_DNA"/>
</dbReference>